<dbReference type="Pfam" id="PF13245">
    <property type="entry name" value="AAA_19"/>
    <property type="match status" value="1"/>
</dbReference>
<keyword evidence="9" id="KW-0460">Magnesium</keyword>
<keyword evidence="20" id="KW-1185">Reference proteome</keyword>
<evidence type="ECO:0000256" key="12">
    <source>
        <dbReference type="ARBA" id="ARBA00023235"/>
    </source>
</evidence>
<dbReference type="EMBL" id="AP027070">
    <property type="protein sequence ID" value="BDU62699.1"/>
    <property type="molecule type" value="Genomic_DNA"/>
</dbReference>
<evidence type="ECO:0000259" key="17">
    <source>
        <dbReference type="PROSITE" id="PS51198"/>
    </source>
</evidence>
<dbReference type="InterPro" id="IPR000212">
    <property type="entry name" value="DNA_helicase_UvrD/REP"/>
</dbReference>
<dbReference type="PROSITE" id="PS51217">
    <property type="entry name" value="UVRD_HELICASE_CTER"/>
    <property type="match status" value="1"/>
</dbReference>
<dbReference type="Pfam" id="PF13361">
    <property type="entry name" value="UvrD_C"/>
    <property type="match status" value="1"/>
</dbReference>
<dbReference type="PANTHER" id="PTHR11070:SF23">
    <property type="entry name" value="RECBCD ENZYME SUBUNIT RECB"/>
    <property type="match status" value="1"/>
</dbReference>
<protein>
    <recommendedName>
        <fullName evidence="14">DNA 3'-5' helicase</fullName>
        <ecNumber evidence="14">5.6.2.4</ecNumber>
    </recommendedName>
</protein>
<evidence type="ECO:0000256" key="15">
    <source>
        <dbReference type="ARBA" id="ARBA00048988"/>
    </source>
</evidence>
<accession>A0ABM8DJE0</accession>
<dbReference type="Proteomes" id="UP001317516">
    <property type="component" value="Chromosome"/>
</dbReference>
<keyword evidence="8 16" id="KW-0067">ATP-binding</keyword>
<dbReference type="Pfam" id="PF12705">
    <property type="entry name" value="PDDEXK_1"/>
    <property type="match status" value="1"/>
</dbReference>
<evidence type="ECO:0000256" key="10">
    <source>
        <dbReference type="ARBA" id="ARBA00023125"/>
    </source>
</evidence>
<evidence type="ECO:0000256" key="2">
    <source>
        <dbReference type="ARBA" id="ARBA00022723"/>
    </source>
</evidence>
<dbReference type="SUPFAM" id="SSF52540">
    <property type="entry name" value="P-loop containing nucleoside triphosphate hydrolases"/>
    <property type="match status" value="1"/>
</dbReference>
<dbReference type="InterPro" id="IPR011604">
    <property type="entry name" value="PDDEXK-like_dom_sf"/>
</dbReference>
<evidence type="ECO:0000313" key="20">
    <source>
        <dbReference type="Proteomes" id="UP001317516"/>
    </source>
</evidence>
<proteinExistence type="predicted"/>
<keyword evidence="12" id="KW-0413">Isomerase</keyword>
<organism evidence="19 20">
    <name type="scientific">Candidatus Borrelia fainii</name>
    <dbReference type="NCBI Taxonomy" id="2518322"/>
    <lineage>
        <taxon>Bacteria</taxon>
        <taxon>Pseudomonadati</taxon>
        <taxon>Spirochaetota</taxon>
        <taxon>Spirochaetia</taxon>
        <taxon>Spirochaetales</taxon>
        <taxon>Borreliaceae</taxon>
        <taxon>Borrelia</taxon>
    </lineage>
</organism>
<dbReference type="Gene3D" id="1.10.486.10">
    <property type="entry name" value="PCRA, domain 4"/>
    <property type="match status" value="1"/>
</dbReference>
<dbReference type="RefSeq" id="WP_281861008.1">
    <property type="nucleotide sequence ID" value="NZ_AP027070.1"/>
</dbReference>
<keyword evidence="2" id="KW-0479">Metal-binding</keyword>
<dbReference type="InterPro" id="IPR014017">
    <property type="entry name" value="DNA_helicase_UvrD-like_C"/>
</dbReference>
<dbReference type="Gene3D" id="3.40.50.300">
    <property type="entry name" value="P-loop containing nucleotide triphosphate hydrolases"/>
    <property type="match status" value="2"/>
</dbReference>
<evidence type="ECO:0000256" key="5">
    <source>
        <dbReference type="ARBA" id="ARBA00022801"/>
    </source>
</evidence>
<dbReference type="InterPro" id="IPR011335">
    <property type="entry name" value="Restrct_endonuc-II-like"/>
</dbReference>
<name>A0ABM8DJE0_9SPIR</name>
<dbReference type="PANTHER" id="PTHR11070">
    <property type="entry name" value="UVRD / RECB / PCRA DNA HELICASE FAMILY MEMBER"/>
    <property type="match status" value="1"/>
</dbReference>
<feature type="domain" description="UvrD-like helicase ATP-binding" evidence="17">
    <location>
        <begin position="1"/>
        <end position="429"/>
    </location>
</feature>
<dbReference type="InterPro" id="IPR004586">
    <property type="entry name" value="RecB"/>
</dbReference>
<evidence type="ECO:0000256" key="3">
    <source>
        <dbReference type="ARBA" id="ARBA00022741"/>
    </source>
</evidence>
<dbReference type="SUPFAM" id="SSF52980">
    <property type="entry name" value="Restriction endonuclease-like"/>
    <property type="match status" value="1"/>
</dbReference>
<reference evidence="19 20" key="1">
    <citation type="submission" date="2022-11" db="EMBL/GenBank/DDBJ databases">
        <title>Genome sequence of clinical isolate of the human pathogenic Borrelia fainii.</title>
        <authorList>
            <person name="Itokawa K."/>
            <person name="Sato K."/>
            <person name="Qiu Y."/>
        </authorList>
    </citation>
    <scope>NUCLEOTIDE SEQUENCE [LARGE SCALE GENOMIC DNA]</scope>
    <source>
        <strain evidence="19 20">Qtaro</strain>
    </source>
</reference>
<keyword evidence="4" id="KW-0227">DNA damage</keyword>
<dbReference type="InterPro" id="IPR038726">
    <property type="entry name" value="PDDEXK_AddAB-type"/>
</dbReference>
<feature type="binding site" evidence="16">
    <location>
        <begin position="18"/>
        <end position="25"/>
    </location>
    <ligand>
        <name>ATP</name>
        <dbReference type="ChEBI" id="CHEBI:30616"/>
    </ligand>
</feature>
<evidence type="ECO:0000256" key="7">
    <source>
        <dbReference type="ARBA" id="ARBA00022839"/>
    </source>
</evidence>
<dbReference type="InterPro" id="IPR027417">
    <property type="entry name" value="P-loop_NTPase"/>
</dbReference>
<evidence type="ECO:0000256" key="4">
    <source>
        <dbReference type="ARBA" id="ARBA00022763"/>
    </source>
</evidence>
<sequence length="1138" mass="134964">MREIIDKIKYNEKILIESSAGTGKTYILENIITNLLINKTYSPSEILVLTFTKKATEEMHIRILKSIENAYQNSQTDKSLKNFYEQSNKIFISTINKFALQSLNNFQIETENFVKYSVKENFTSEIDEIVYEFLRKADSLKKELAIKDDEFEIFKSKFKTTKEMIQDIKEWYKIDKTQELGDWIKTQTIFKEMLTNQDSLIHKYNLIVEALNKMTMEEKRTFLNKYNQGIKISEIKYSNEKDIVKITEILVNNKFLSKIIKSNIKKNVTLLPKEQKIQDDLRNLSNETNTDEEDESTLKRFIILKVKYKILKYIEKELENTINTTNTIDQKHIILNFKKHLESRDNKLLNSIKSKYKIILIDEAQDLDLIQIEIFKILNSCGIKLIFIADPKQIIYMFRNADISYYNQGIKDQIKDDAKITLLTNYRSNKKLVEPLNIMFDNIYNKNPTAKIEQIEFTKSKTDSKNDENKIFINDQEIEAINIIKTEEDENIFQKTAITIKYLLTNGKIYDNNKLRQIKESDIKVLCKKRSEIDLIAKELKNQNIKTNKIEESLFETKEFSEIFYLIKGFDRKQNFQTLNYILTSKIINLPWELYLNLLEKNEIKYIEEAISDIIYLLENQEITLIKAIDEIISKKDLWLNLAKIFNNTIFTEFAQSKKSYRETLINEEKFEELKNYETSLDFISKIYYEDKNIESLICTLEDLIVNKDTEQNEDQITTQDDQSIEILTIHKSKGLSVNIVFLINSSLPKQSDTFYKFCLENKIEYDFLRLKENQKYAKNKALNEEKNIFYVGTTRARFALFIINKGTIINEMFKLAKIETIDEINLDFNVYNLIKTHKFNKLEKNDNKEIKLIPPPPINKNLFRKEYTHSYTSLASSYKSTYHANQETRDDETYDNDANCTEETLPKGKDIGNILHAIMKDINFNDAKDNFNNFQKINIDLIQKRIEYFNSKLNTLKIQEMLIKMIYNILNTKIRFIDARLCDIQELQKEMEFLIKIDTKIYKQQSLFKNYDKLDLTFNDGYIKGIIDLIFKINNKVYILDYKTNYLGENLKDYNLTNLKKKIKQEKYDLQYKIYALGIKKILFKNPEEYNKYFGGVIYLFTRAFQKNIKKQSKTQNGIYFTTPNFKELDLEQIYLQ</sequence>
<evidence type="ECO:0000256" key="8">
    <source>
        <dbReference type="ARBA" id="ARBA00022840"/>
    </source>
</evidence>
<dbReference type="PROSITE" id="PS51198">
    <property type="entry name" value="UVRD_HELICASE_ATP_BIND"/>
    <property type="match status" value="1"/>
</dbReference>
<keyword evidence="6 16" id="KW-0347">Helicase</keyword>
<keyword evidence="10" id="KW-0238">DNA-binding</keyword>
<evidence type="ECO:0000256" key="16">
    <source>
        <dbReference type="PROSITE-ProRule" id="PRU00560"/>
    </source>
</evidence>
<dbReference type="Pfam" id="PF00580">
    <property type="entry name" value="UvrD-helicase"/>
    <property type="match status" value="1"/>
</dbReference>
<dbReference type="NCBIfam" id="TIGR00609">
    <property type="entry name" value="recB"/>
    <property type="match status" value="1"/>
</dbReference>
<evidence type="ECO:0000256" key="6">
    <source>
        <dbReference type="ARBA" id="ARBA00022806"/>
    </source>
</evidence>
<keyword evidence="1" id="KW-0540">Nuclease</keyword>
<keyword evidence="5 16" id="KW-0378">Hydrolase</keyword>
<evidence type="ECO:0000256" key="11">
    <source>
        <dbReference type="ARBA" id="ARBA00023204"/>
    </source>
</evidence>
<evidence type="ECO:0000256" key="13">
    <source>
        <dbReference type="ARBA" id="ARBA00034617"/>
    </source>
</evidence>
<evidence type="ECO:0000256" key="1">
    <source>
        <dbReference type="ARBA" id="ARBA00022722"/>
    </source>
</evidence>
<feature type="domain" description="UvrD-like helicase C-terminal" evidence="18">
    <location>
        <begin position="450"/>
        <end position="735"/>
    </location>
</feature>
<comment type="catalytic activity">
    <reaction evidence="15">
        <text>ATP + H2O = ADP + phosphate + H(+)</text>
        <dbReference type="Rhea" id="RHEA:13065"/>
        <dbReference type="ChEBI" id="CHEBI:15377"/>
        <dbReference type="ChEBI" id="CHEBI:15378"/>
        <dbReference type="ChEBI" id="CHEBI:30616"/>
        <dbReference type="ChEBI" id="CHEBI:43474"/>
        <dbReference type="ChEBI" id="CHEBI:456216"/>
        <dbReference type="EC" id="5.6.2.4"/>
    </reaction>
</comment>
<keyword evidence="3 16" id="KW-0547">Nucleotide-binding</keyword>
<gene>
    <name evidence="19" type="primary">recB</name>
    <name evidence="19" type="ORF">BOFE_02390</name>
</gene>
<dbReference type="CDD" id="cd22352">
    <property type="entry name" value="RecB_C-like"/>
    <property type="match status" value="1"/>
</dbReference>
<keyword evidence="11" id="KW-0234">DNA repair</keyword>
<dbReference type="Gene3D" id="3.90.320.10">
    <property type="match status" value="1"/>
</dbReference>
<evidence type="ECO:0000256" key="9">
    <source>
        <dbReference type="ARBA" id="ARBA00022842"/>
    </source>
</evidence>
<keyword evidence="7" id="KW-0269">Exonuclease</keyword>
<dbReference type="Gene3D" id="1.10.3170.10">
    <property type="entry name" value="Recbcd, chain B, domain 2"/>
    <property type="match status" value="1"/>
</dbReference>
<comment type="catalytic activity">
    <reaction evidence="13">
        <text>Couples ATP hydrolysis with the unwinding of duplex DNA by translocating in the 3'-5' direction.</text>
        <dbReference type="EC" id="5.6.2.4"/>
    </reaction>
</comment>
<evidence type="ECO:0000256" key="14">
    <source>
        <dbReference type="ARBA" id="ARBA00034808"/>
    </source>
</evidence>
<dbReference type="InterPro" id="IPR014016">
    <property type="entry name" value="UvrD-like_ATP-bd"/>
</dbReference>
<evidence type="ECO:0000313" key="19">
    <source>
        <dbReference type="EMBL" id="BDU62699.1"/>
    </source>
</evidence>
<dbReference type="EC" id="5.6.2.4" evidence="14"/>
<evidence type="ECO:0000259" key="18">
    <source>
        <dbReference type="PROSITE" id="PS51217"/>
    </source>
</evidence>